<dbReference type="STRING" id="235985.SAMN05414137_120146"/>
<keyword evidence="3" id="KW-1185">Reference proteome</keyword>
<evidence type="ECO:0000313" key="2">
    <source>
        <dbReference type="EMBL" id="SEM20556.1"/>
    </source>
</evidence>
<keyword evidence="1" id="KW-1133">Transmembrane helix</keyword>
<feature type="transmembrane region" description="Helical" evidence="1">
    <location>
        <begin position="133"/>
        <end position="153"/>
    </location>
</feature>
<feature type="transmembrane region" description="Helical" evidence="1">
    <location>
        <begin position="192"/>
        <end position="215"/>
    </location>
</feature>
<evidence type="ECO:0000313" key="3">
    <source>
        <dbReference type="Proteomes" id="UP000183015"/>
    </source>
</evidence>
<feature type="transmembrane region" description="Helical" evidence="1">
    <location>
        <begin position="227"/>
        <end position="249"/>
    </location>
</feature>
<sequence length="297" mass="30407">MVVFVQGPLKSSNPILSRAALMREGGLKTVAAGDLTVRAALGTDRDGGAREPLPHRPGPGLPPLVTGDLLTLDAVVRRAAATLAVAVVAAGLTWAFRPADIRVGYVAAGCPGLVAALLTVVQRRRGTPSAALAFAFASAEGAFLGLLSGAASLQTSSGAAVQTVLGTMTGSVGVLIAYRARVVRMSRRFRGYAAAGALGAVLLASTDRLVALLLGPGSLGLVSEESWIIGALCGLAGLLLATPAMSVHIQRIEEVIAEGAPARLAWTAAFGLTLTLVWLYVEALRVSTLVGDEELWL</sequence>
<reference evidence="3" key="1">
    <citation type="submission" date="2016-10" db="EMBL/GenBank/DDBJ databases">
        <authorList>
            <person name="Varghese N."/>
        </authorList>
    </citation>
    <scope>NUCLEOTIDE SEQUENCE [LARGE SCALE GENOMIC DNA]</scope>
    <source>
        <strain evidence="3">DSM 45096 / BCRC 16803 / CGMCC 4.1857 / CIP 109030 / JCM 12277 / KCTC 19219 / NBRC 100920 / 33214</strain>
    </source>
</reference>
<dbReference type="PANTHER" id="PTHR41282:SF1">
    <property type="entry name" value="CONSERVED TRANSMEMBRANE PROTEIN-RELATED"/>
    <property type="match status" value="1"/>
</dbReference>
<dbReference type="InterPro" id="IPR010539">
    <property type="entry name" value="BaxI_1-like"/>
</dbReference>
<dbReference type="Pfam" id="PF12811">
    <property type="entry name" value="BaxI_1"/>
    <property type="match status" value="1"/>
</dbReference>
<gene>
    <name evidence="2" type="ORF">SAMN05414137_120146</name>
</gene>
<dbReference type="Proteomes" id="UP000183015">
    <property type="component" value="Unassembled WGS sequence"/>
</dbReference>
<keyword evidence="1" id="KW-0472">Membrane</keyword>
<dbReference type="AlphaFoldDB" id="A0A1H7WG69"/>
<dbReference type="EMBL" id="FOAZ01000020">
    <property type="protein sequence ID" value="SEM20556.1"/>
    <property type="molecule type" value="Genomic_DNA"/>
</dbReference>
<dbReference type="RefSeq" id="WP_042446637.1">
    <property type="nucleotide sequence ID" value="NZ_BBPN01000011.1"/>
</dbReference>
<accession>A0A1H7WG69</accession>
<feature type="transmembrane region" description="Helical" evidence="1">
    <location>
        <begin position="261"/>
        <end position="281"/>
    </location>
</feature>
<dbReference type="eggNOG" id="COG4760">
    <property type="taxonomic scope" value="Bacteria"/>
</dbReference>
<proteinExistence type="predicted"/>
<feature type="transmembrane region" description="Helical" evidence="1">
    <location>
        <begin position="159"/>
        <end position="180"/>
    </location>
</feature>
<dbReference type="PANTHER" id="PTHR41282">
    <property type="entry name" value="CONSERVED TRANSMEMBRANE PROTEIN-RELATED"/>
    <property type="match status" value="1"/>
</dbReference>
<feature type="transmembrane region" description="Helical" evidence="1">
    <location>
        <begin position="103"/>
        <end position="121"/>
    </location>
</feature>
<dbReference type="OrthoDB" id="116480at2"/>
<evidence type="ECO:0000256" key="1">
    <source>
        <dbReference type="SAM" id="Phobius"/>
    </source>
</evidence>
<name>A0A1H7WG69_STRJI</name>
<keyword evidence="1" id="KW-0812">Transmembrane</keyword>
<protein>
    <submittedName>
        <fullName evidence="2">Uncharacterized membrane protein, YccA/Bax inhibitor family</fullName>
    </submittedName>
</protein>
<feature type="transmembrane region" description="Helical" evidence="1">
    <location>
        <begin position="79"/>
        <end position="97"/>
    </location>
</feature>
<organism evidence="2 3">
    <name type="scientific">Streptacidiphilus jiangxiensis</name>
    <dbReference type="NCBI Taxonomy" id="235985"/>
    <lineage>
        <taxon>Bacteria</taxon>
        <taxon>Bacillati</taxon>
        <taxon>Actinomycetota</taxon>
        <taxon>Actinomycetes</taxon>
        <taxon>Kitasatosporales</taxon>
        <taxon>Streptomycetaceae</taxon>
        <taxon>Streptacidiphilus</taxon>
    </lineage>
</organism>